<dbReference type="EMBL" id="JBHSFV010000014">
    <property type="protein sequence ID" value="MFC4635995.1"/>
    <property type="molecule type" value="Genomic_DNA"/>
</dbReference>
<feature type="domain" description="tRNA/rRNA methyltransferase SpoU type" evidence="3">
    <location>
        <begin position="20"/>
        <end position="163"/>
    </location>
</feature>
<dbReference type="InterPro" id="IPR029028">
    <property type="entry name" value="Alpha/beta_knot_MTases"/>
</dbReference>
<dbReference type="PANTHER" id="PTHR43191:SF2">
    <property type="entry name" value="RRNA METHYLTRANSFERASE 3, MITOCHONDRIAL"/>
    <property type="match status" value="1"/>
</dbReference>
<gene>
    <name evidence="4" type="ORF">ACFO3O_18950</name>
</gene>
<sequence>MDNNQLTHDHHQHKNVDHQIVLLCDHVKGPANIGAIFRLADAFQVSEIIFCGTSVDITSNRLKRTARNTQSLVRFHESESILKTLDQLHAESFTSVALEITTKSTPIQDFKNKDLKNMVLIIGDENHGVSDAVLDTVHHTLHIPMYGANSSMNVAQATAIALYALRAS</sequence>
<dbReference type="GO" id="GO:0032259">
    <property type="term" value="P:methylation"/>
    <property type="evidence" value="ECO:0007669"/>
    <property type="project" value="UniProtKB-KW"/>
</dbReference>
<proteinExistence type="predicted"/>
<keyword evidence="1 4" id="KW-0489">Methyltransferase</keyword>
<evidence type="ECO:0000256" key="1">
    <source>
        <dbReference type="ARBA" id="ARBA00022603"/>
    </source>
</evidence>
<organism evidence="4 5">
    <name type="scientific">Dokdonia ponticola</name>
    <dbReference type="NCBI Taxonomy" id="2041041"/>
    <lineage>
        <taxon>Bacteria</taxon>
        <taxon>Pseudomonadati</taxon>
        <taxon>Bacteroidota</taxon>
        <taxon>Flavobacteriia</taxon>
        <taxon>Flavobacteriales</taxon>
        <taxon>Flavobacteriaceae</taxon>
        <taxon>Dokdonia</taxon>
    </lineage>
</organism>
<dbReference type="InterPro" id="IPR051259">
    <property type="entry name" value="rRNA_Methyltransferase"/>
</dbReference>
<reference evidence="5" key="1">
    <citation type="journal article" date="2019" name="Int. J. Syst. Evol. Microbiol.">
        <title>The Global Catalogue of Microorganisms (GCM) 10K type strain sequencing project: providing services to taxonomists for standard genome sequencing and annotation.</title>
        <authorList>
            <consortium name="The Broad Institute Genomics Platform"/>
            <consortium name="The Broad Institute Genome Sequencing Center for Infectious Disease"/>
            <person name="Wu L."/>
            <person name="Ma J."/>
        </authorList>
    </citation>
    <scope>NUCLEOTIDE SEQUENCE [LARGE SCALE GENOMIC DNA]</scope>
    <source>
        <strain evidence="5">YJ-61-S</strain>
    </source>
</reference>
<protein>
    <submittedName>
        <fullName evidence="4">TrmH family RNA methyltransferase</fullName>
    </submittedName>
</protein>
<name>A0ABV9I2S0_9FLAO</name>
<dbReference type="Gene3D" id="3.40.1280.10">
    <property type="match status" value="1"/>
</dbReference>
<evidence type="ECO:0000256" key="2">
    <source>
        <dbReference type="ARBA" id="ARBA00022679"/>
    </source>
</evidence>
<keyword evidence="2" id="KW-0808">Transferase</keyword>
<dbReference type="InterPro" id="IPR001537">
    <property type="entry name" value="SpoU_MeTrfase"/>
</dbReference>
<dbReference type="Pfam" id="PF00588">
    <property type="entry name" value="SpoU_methylase"/>
    <property type="match status" value="1"/>
</dbReference>
<keyword evidence="5" id="KW-1185">Reference proteome</keyword>
<dbReference type="GO" id="GO:0008168">
    <property type="term" value="F:methyltransferase activity"/>
    <property type="evidence" value="ECO:0007669"/>
    <property type="project" value="UniProtKB-KW"/>
</dbReference>
<accession>A0ABV9I2S0</accession>
<dbReference type="InterPro" id="IPR029026">
    <property type="entry name" value="tRNA_m1G_MTases_N"/>
</dbReference>
<dbReference type="PANTHER" id="PTHR43191">
    <property type="entry name" value="RRNA METHYLTRANSFERASE 3"/>
    <property type="match status" value="1"/>
</dbReference>
<evidence type="ECO:0000313" key="5">
    <source>
        <dbReference type="Proteomes" id="UP001596043"/>
    </source>
</evidence>
<comment type="caution">
    <text evidence="4">The sequence shown here is derived from an EMBL/GenBank/DDBJ whole genome shotgun (WGS) entry which is preliminary data.</text>
</comment>
<dbReference type="CDD" id="cd18082">
    <property type="entry name" value="SpoU-like_family"/>
    <property type="match status" value="1"/>
</dbReference>
<evidence type="ECO:0000313" key="4">
    <source>
        <dbReference type="EMBL" id="MFC4635995.1"/>
    </source>
</evidence>
<dbReference type="RefSeq" id="WP_379981763.1">
    <property type="nucleotide sequence ID" value="NZ_JBHSFV010000014.1"/>
</dbReference>
<evidence type="ECO:0000259" key="3">
    <source>
        <dbReference type="Pfam" id="PF00588"/>
    </source>
</evidence>
<dbReference type="Proteomes" id="UP001596043">
    <property type="component" value="Unassembled WGS sequence"/>
</dbReference>
<dbReference type="SUPFAM" id="SSF75217">
    <property type="entry name" value="alpha/beta knot"/>
    <property type="match status" value="1"/>
</dbReference>